<dbReference type="EMBL" id="CM016762">
    <property type="protein sequence ID" value="TMS39719.1"/>
    <property type="molecule type" value="Genomic_DNA"/>
</dbReference>
<organism evidence="2 3">
    <name type="scientific">Steinernema carpocapsae</name>
    <name type="common">Entomopathogenic nematode</name>
    <dbReference type="NCBI Taxonomy" id="34508"/>
    <lineage>
        <taxon>Eukaryota</taxon>
        <taxon>Metazoa</taxon>
        <taxon>Ecdysozoa</taxon>
        <taxon>Nematoda</taxon>
        <taxon>Chromadorea</taxon>
        <taxon>Rhabditida</taxon>
        <taxon>Tylenchina</taxon>
        <taxon>Panagrolaimomorpha</taxon>
        <taxon>Strongyloidoidea</taxon>
        <taxon>Steinernematidae</taxon>
        <taxon>Steinernema</taxon>
    </lineage>
</organism>
<reference evidence="2 3" key="2">
    <citation type="journal article" date="2019" name="G3 (Bethesda)">
        <title>Hybrid Assembly of the Genome of the Entomopathogenic Nematode Steinernema carpocapsae Identifies the X-Chromosome.</title>
        <authorList>
            <person name="Serra L."/>
            <person name="Macchietto M."/>
            <person name="Macias-Munoz A."/>
            <person name="McGill C.J."/>
            <person name="Rodriguez I.M."/>
            <person name="Rodriguez B."/>
            <person name="Murad R."/>
            <person name="Mortazavi A."/>
        </authorList>
    </citation>
    <scope>NUCLEOTIDE SEQUENCE [LARGE SCALE GENOMIC DNA]</scope>
    <source>
        <strain evidence="2 3">ALL</strain>
    </source>
</reference>
<protein>
    <submittedName>
        <fullName evidence="2">Uncharacterized protein</fullName>
    </submittedName>
</protein>
<reference evidence="2 3" key="1">
    <citation type="journal article" date="2015" name="Genome Biol.">
        <title>Comparative genomics of Steinernema reveals deeply conserved gene regulatory networks.</title>
        <authorList>
            <person name="Dillman A.R."/>
            <person name="Macchietto M."/>
            <person name="Porter C.F."/>
            <person name="Rogers A."/>
            <person name="Williams B."/>
            <person name="Antoshechkin I."/>
            <person name="Lee M.M."/>
            <person name="Goodwin Z."/>
            <person name="Lu X."/>
            <person name="Lewis E.E."/>
            <person name="Goodrich-Blair H."/>
            <person name="Stock S.P."/>
            <person name="Adams B.J."/>
            <person name="Sternberg P.W."/>
            <person name="Mortazavi A."/>
        </authorList>
    </citation>
    <scope>NUCLEOTIDE SEQUENCE [LARGE SCALE GENOMIC DNA]</scope>
    <source>
        <strain evidence="2 3">ALL</strain>
    </source>
</reference>
<evidence type="ECO:0000313" key="3">
    <source>
        <dbReference type="Proteomes" id="UP000298663"/>
    </source>
</evidence>
<sequence>MEQLDGPAYCIAPPGEKISEEWIMDRLILGCNCSQVAGLNMANLVLHCLPFPFVHHVLVQVIYIFMFAALILCAVGGNFTVIW</sequence>
<name>A0A4U8V311_STECR</name>
<dbReference type="Proteomes" id="UP000298663">
    <property type="component" value="Chromosome X"/>
</dbReference>
<feature type="transmembrane region" description="Helical" evidence="1">
    <location>
        <begin position="61"/>
        <end position="82"/>
    </location>
</feature>
<gene>
    <name evidence="2" type="ORF">L596_006202</name>
</gene>
<evidence type="ECO:0000313" key="2">
    <source>
        <dbReference type="EMBL" id="TMS39719.1"/>
    </source>
</evidence>
<keyword evidence="1" id="KW-0812">Transmembrane</keyword>
<accession>A0A4U8V311</accession>
<proteinExistence type="predicted"/>
<evidence type="ECO:0000256" key="1">
    <source>
        <dbReference type="SAM" id="Phobius"/>
    </source>
</evidence>
<keyword evidence="3" id="KW-1185">Reference proteome</keyword>
<dbReference type="STRING" id="34508.A0A4U8V311"/>
<keyword evidence="1" id="KW-0472">Membrane</keyword>
<dbReference type="AlphaFoldDB" id="A0A4U8V311"/>
<keyword evidence="1" id="KW-1133">Transmembrane helix</keyword>